<dbReference type="InterPro" id="IPR029058">
    <property type="entry name" value="AB_hydrolase_fold"/>
</dbReference>
<gene>
    <name evidence="2" type="ORF">MENT_LOCUS41235</name>
</gene>
<dbReference type="PANTHER" id="PTHR45908">
    <property type="entry name" value="PROTEIN CBG11750-RELATED"/>
    <property type="match status" value="1"/>
</dbReference>
<protein>
    <submittedName>
        <fullName evidence="2">Uncharacterized protein</fullName>
    </submittedName>
</protein>
<accession>A0A6V7WNL9</accession>
<feature type="chain" id="PRO_5028024775" evidence="1">
    <location>
        <begin position="23"/>
        <end position="246"/>
    </location>
</feature>
<dbReference type="EMBL" id="CAJEWN010000700">
    <property type="protein sequence ID" value="CAD2188578.1"/>
    <property type="molecule type" value="Genomic_DNA"/>
</dbReference>
<dbReference type="AlphaFoldDB" id="A0A6V7WNL9"/>
<keyword evidence="1" id="KW-0732">Signal</keyword>
<proteinExistence type="predicted"/>
<name>A0A6V7WNL9_MELEN</name>
<evidence type="ECO:0000313" key="2">
    <source>
        <dbReference type="EMBL" id="CAD2188578.1"/>
    </source>
</evidence>
<sequence length="246" mass="26090">MQSLILPLILSIIFLGIPFVNSLGFPIFPMMSSATCCCCGDCGGYGGQGGCGRGCGGGGGGIQVINTGGSGGGRGGEGGGYGGGSGGGSGVRGGGGQTYIRPVPKNAYTDIFARNFIFPLAAAAYGSQQNIKKCLTRIFRKPQFIKSWVVNCRGLFYVKAGHCSAFVAVDFIEKAIVLAYRGTDTKWQLAHEAISLLFEDKVPSVFGYGNVAFYFDDIFNQLDSLNVTEVIYNLIRIYPNYDLWVS</sequence>
<evidence type="ECO:0000313" key="3">
    <source>
        <dbReference type="Proteomes" id="UP000580250"/>
    </source>
</evidence>
<comment type="caution">
    <text evidence="2">The sequence shown here is derived from an EMBL/GenBank/DDBJ whole genome shotgun (WGS) entry which is preliminary data.</text>
</comment>
<dbReference type="OrthoDB" id="5866690at2759"/>
<evidence type="ECO:0000256" key="1">
    <source>
        <dbReference type="SAM" id="SignalP"/>
    </source>
</evidence>
<reference evidence="2 3" key="1">
    <citation type="submission" date="2020-08" db="EMBL/GenBank/DDBJ databases">
        <authorList>
            <person name="Koutsovoulos G."/>
            <person name="Danchin GJ E."/>
        </authorList>
    </citation>
    <scope>NUCLEOTIDE SEQUENCE [LARGE SCALE GENOMIC DNA]</scope>
</reference>
<feature type="signal peptide" evidence="1">
    <location>
        <begin position="1"/>
        <end position="22"/>
    </location>
</feature>
<organism evidence="2 3">
    <name type="scientific">Meloidogyne enterolobii</name>
    <name type="common">Root-knot nematode worm</name>
    <name type="synonym">Meloidogyne mayaguensis</name>
    <dbReference type="NCBI Taxonomy" id="390850"/>
    <lineage>
        <taxon>Eukaryota</taxon>
        <taxon>Metazoa</taxon>
        <taxon>Ecdysozoa</taxon>
        <taxon>Nematoda</taxon>
        <taxon>Chromadorea</taxon>
        <taxon>Rhabditida</taxon>
        <taxon>Tylenchina</taxon>
        <taxon>Tylenchomorpha</taxon>
        <taxon>Tylenchoidea</taxon>
        <taxon>Meloidogynidae</taxon>
        <taxon>Meloidogyninae</taxon>
        <taxon>Meloidogyne</taxon>
    </lineage>
</organism>
<dbReference type="Proteomes" id="UP000580250">
    <property type="component" value="Unassembled WGS sequence"/>
</dbReference>
<dbReference type="Gene3D" id="3.40.50.1820">
    <property type="entry name" value="alpha/beta hydrolase"/>
    <property type="match status" value="1"/>
</dbReference>